<keyword evidence="3" id="KW-1185">Reference proteome</keyword>
<reference evidence="2 3" key="1">
    <citation type="submission" date="2023-02" db="EMBL/GenBank/DDBJ databases">
        <title>A bacterium isolated from plastisphere.</title>
        <authorList>
            <person name="Sun Y."/>
        </authorList>
    </citation>
    <scope>NUCLEOTIDE SEQUENCE [LARGE SCALE GENOMIC DNA]</scope>
    <source>
        <strain evidence="3">a-1</strain>
    </source>
</reference>
<dbReference type="Pfam" id="PF01025">
    <property type="entry name" value="GrpE"/>
    <property type="match status" value="1"/>
</dbReference>
<keyword evidence="1" id="KW-0143">Chaperone</keyword>
<evidence type="ECO:0000256" key="1">
    <source>
        <dbReference type="ARBA" id="ARBA00023186"/>
    </source>
</evidence>
<dbReference type="InterPro" id="IPR009012">
    <property type="entry name" value="GrpE_head"/>
</dbReference>
<dbReference type="Gene3D" id="2.30.22.10">
    <property type="entry name" value="Head domain of nucleotide exchange factor GrpE"/>
    <property type="match status" value="1"/>
</dbReference>
<dbReference type="RefSeq" id="WP_274356516.1">
    <property type="nucleotide sequence ID" value="NZ_CP118099.1"/>
</dbReference>
<organism evidence="2 3">
    <name type="scientific">Exiguobacterium marinum</name>
    <dbReference type="NCBI Taxonomy" id="273528"/>
    <lineage>
        <taxon>Bacteria</taxon>
        <taxon>Bacillati</taxon>
        <taxon>Bacillota</taxon>
        <taxon>Bacilli</taxon>
        <taxon>Bacillales</taxon>
        <taxon>Bacillales Family XII. Incertae Sedis</taxon>
        <taxon>Exiguobacterium</taxon>
    </lineage>
</organism>
<protein>
    <submittedName>
        <fullName evidence="2">Nucleotide exchange factor GrpE</fullName>
    </submittedName>
</protein>
<proteinExistence type="predicted"/>
<evidence type="ECO:0000313" key="3">
    <source>
        <dbReference type="Proteomes" id="UP001213680"/>
    </source>
</evidence>
<gene>
    <name evidence="2" type="primary">grpE</name>
    <name evidence="2" type="ORF">PTI97_11020</name>
</gene>
<accession>A0ABY7X336</accession>
<dbReference type="EMBL" id="CP118099">
    <property type="protein sequence ID" value="WDH75349.1"/>
    <property type="molecule type" value="Genomic_DNA"/>
</dbReference>
<dbReference type="InterPro" id="IPR000740">
    <property type="entry name" value="GrpE"/>
</dbReference>
<sequence>MNVIKNNQIKNSKESKLVGFIEFFSPLKKETTNIWIYNEFINDLTRLWKLSPNDLTAINAKIRSHERKNYEIDFSDVDSVDQNAAVITLKYLEGISLEECNLTSEAKKRYLQVEETLSIDCNQINQMFAETIYSTSHQVNVLYASITDKAEITFFNEIVSVSIKLIELAPQLEKEILPYLLKLIPVPLYSYYLSQKGKLKDMESLSYTDKLKKVCQNYLEMSVQSPPVIHRTPHINQDVVEQIEQIIVNETKQAKRMTFKTAEEIKQVILDASGVKVETSSSEDRNKFIHTSIELYDSMFHLVRMFKTNGNEELHTATAKELKRMELLLKELDLEAIETIGKKIDPAYMQGVAVVPSVEANGLEQYVVYDEIRKGFKDLKENRVIREAQVITVLN</sequence>
<evidence type="ECO:0000313" key="2">
    <source>
        <dbReference type="EMBL" id="WDH75349.1"/>
    </source>
</evidence>
<name>A0ABY7X336_9BACL</name>
<dbReference type="Proteomes" id="UP001213680">
    <property type="component" value="Chromosome"/>
</dbReference>